<sequence>MIEGVSAQADGELNLPLTTKSNTYSHLNSQLNITSWCSPLFQRGVSAQADGELNLPLATKSNSRLHSNPPASPR</sequence>
<name>A0A1G9PX27_9FLAO</name>
<dbReference type="AlphaFoldDB" id="A0A1G9PX27"/>
<keyword evidence="3" id="KW-1185">Reference proteome</keyword>
<gene>
    <name evidence="2" type="ORF">SAMN04488514_104171</name>
</gene>
<dbReference type="STRING" id="192904.SAMN04488514_104171"/>
<dbReference type="Proteomes" id="UP000199440">
    <property type="component" value="Unassembled WGS sequence"/>
</dbReference>
<evidence type="ECO:0000256" key="1">
    <source>
        <dbReference type="SAM" id="MobiDB-lite"/>
    </source>
</evidence>
<organism evidence="2 3">
    <name type="scientific">Kriegella aquimaris</name>
    <dbReference type="NCBI Taxonomy" id="192904"/>
    <lineage>
        <taxon>Bacteria</taxon>
        <taxon>Pseudomonadati</taxon>
        <taxon>Bacteroidota</taxon>
        <taxon>Flavobacteriia</taxon>
        <taxon>Flavobacteriales</taxon>
        <taxon>Flavobacteriaceae</taxon>
        <taxon>Kriegella</taxon>
    </lineage>
</organism>
<protein>
    <submittedName>
        <fullName evidence="2">Uncharacterized protein</fullName>
    </submittedName>
</protein>
<proteinExistence type="predicted"/>
<feature type="region of interest" description="Disordered" evidence="1">
    <location>
        <begin position="55"/>
        <end position="74"/>
    </location>
</feature>
<dbReference type="EMBL" id="FNGV01000004">
    <property type="protein sequence ID" value="SDM02655.1"/>
    <property type="molecule type" value="Genomic_DNA"/>
</dbReference>
<accession>A0A1G9PX27</accession>
<evidence type="ECO:0000313" key="3">
    <source>
        <dbReference type="Proteomes" id="UP000199440"/>
    </source>
</evidence>
<reference evidence="2 3" key="1">
    <citation type="submission" date="2016-10" db="EMBL/GenBank/DDBJ databases">
        <authorList>
            <person name="de Groot N.N."/>
        </authorList>
    </citation>
    <scope>NUCLEOTIDE SEQUENCE [LARGE SCALE GENOMIC DNA]</scope>
    <source>
        <strain evidence="2 3">DSM 19886</strain>
    </source>
</reference>
<evidence type="ECO:0000313" key="2">
    <source>
        <dbReference type="EMBL" id="SDM02655.1"/>
    </source>
</evidence>